<dbReference type="PRINTS" id="PR00109">
    <property type="entry name" value="TYRKINASE"/>
</dbReference>
<evidence type="ECO:0000256" key="2">
    <source>
        <dbReference type="ARBA" id="ARBA00022729"/>
    </source>
</evidence>
<dbReference type="PANTHER" id="PTHR44329">
    <property type="entry name" value="SERINE/THREONINE-PROTEIN KINASE TNNI3K-RELATED"/>
    <property type="match status" value="1"/>
</dbReference>
<evidence type="ECO:0000256" key="1">
    <source>
        <dbReference type="ARBA" id="ARBA00022679"/>
    </source>
</evidence>
<keyword evidence="1" id="KW-0808">Transferase</keyword>
<dbReference type="GO" id="GO:0004674">
    <property type="term" value="F:protein serine/threonine kinase activity"/>
    <property type="evidence" value="ECO:0007669"/>
    <property type="project" value="TreeGrafter"/>
</dbReference>
<keyword evidence="7" id="KW-1185">Reference proteome</keyword>
<protein>
    <submittedName>
        <fullName evidence="8">Protein kinase domain-containing protein</fullName>
    </submittedName>
</protein>
<dbReference type="Proteomes" id="UP000887540">
    <property type="component" value="Unplaced"/>
</dbReference>
<dbReference type="InterPro" id="IPR001245">
    <property type="entry name" value="Ser-Thr/Tyr_kinase_cat_dom"/>
</dbReference>
<dbReference type="Gene3D" id="1.10.510.10">
    <property type="entry name" value="Transferase(Phosphotransferase) domain 1"/>
    <property type="match status" value="1"/>
</dbReference>
<evidence type="ECO:0000259" key="6">
    <source>
        <dbReference type="PROSITE" id="PS50011"/>
    </source>
</evidence>
<evidence type="ECO:0000313" key="7">
    <source>
        <dbReference type="Proteomes" id="UP000887540"/>
    </source>
</evidence>
<dbReference type="AlphaFoldDB" id="A0A914CFD9"/>
<evidence type="ECO:0000313" key="8">
    <source>
        <dbReference type="WBParaSite" id="ACRNAN_scaffold103.g17220.t1"/>
    </source>
</evidence>
<dbReference type="Pfam" id="PF00069">
    <property type="entry name" value="Pkinase"/>
    <property type="match status" value="1"/>
</dbReference>
<dbReference type="GO" id="GO:0005524">
    <property type="term" value="F:ATP binding"/>
    <property type="evidence" value="ECO:0007669"/>
    <property type="project" value="UniProtKB-KW"/>
</dbReference>
<dbReference type="SUPFAM" id="SSF56112">
    <property type="entry name" value="Protein kinase-like (PK-like)"/>
    <property type="match status" value="1"/>
</dbReference>
<dbReference type="InterPro" id="IPR051681">
    <property type="entry name" value="Ser/Thr_Kinases-Pseudokinases"/>
</dbReference>
<accession>A0A914CFD9</accession>
<dbReference type="InterPro" id="IPR045860">
    <property type="entry name" value="Snake_toxin-like_sf"/>
</dbReference>
<evidence type="ECO:0000256" key="4">
    <source>
        <dbReference type="ARBA" id="ARBA00022777"/>
    </source>
</evidence>
<keyword evidence="4" id="KW-0418">Kinase</keyword>
<dbReference type="SUPFAM" id="SSF57302">
    <property type="entry name" value="Snake toxin-like"/>
    <property type="match status" value="1"/>
</dbReference>
<dbReference type="PROSITE" id="PS00983">
    <property type="entry name" value="LY6_UPAR"/>
    <property type="match status" value="1"/>
</dbReference>
<organism evidence="7 8">
    <name type="scientific">Acrobeloides nanus</name>
    <dbReference type="NCBI Taxonomy" id="290746"/>
    <lineage>
        <taxon>Eukaryota</taxon>
        <taxon>Metazoa</taxon>
        <taxon>Ecdysozoa</taxon>
        <taxon>Nematoda</taxon>
        <taxon>Chromadorea</taxon>
        <taxon>Rhabditida</taxon>
        <taxon>Tylenchina</taxon>
        <taxon>Cephalobomorpha</taxon>
        <taxon>Cephaloboidea</taxon>
        <taxon>Cephalobidae</taxon>
        <taxon>Acrobeloides</taxon>
    </lineage>
</organism>
<keyword evidence="2" id="KW-0732">Signal</keyword>
<dbReference type="InterPro" id="IPR018363">
    <property type="entry name" value="CD59_antigen_CS"/>
</dbReference>
<keyword evidence="5" id="KW-0067">ATP-binding</keyword>
<keyword evidence="3" id="KW-0547">Nucleotide-binding</keyword>
<dbReference type="InterPro" id="IPR011009">
    <property type="entry name" value="Kinase-like_dom_sf"/>
</dbReference>
<dbReference type="PROSITE" id="PS50011">
    <property type="entry name" value="PROTEIN_KINASE_DOM"/>
    <property type="match status" value="1"/>
</dbReference>
<evidence type="ECO:0000256" key="3">
    <source>
        <dbReference type="ARBA" id="ARBA00022741"/>
    </source>
</evidence>
<reference evidence="8" key="1">
    <citation type="submission" date="2022-11" db="UniProtKB">
        <authorList>
            <consortium name="WormBaseParasite"/>
        </authorList>
    </citation>
    <scope>IDENTIFICATION</scope>
</reference>
<dbReference type="PANTHER" id="PTHR44329:SF288">
    <property type="entry name" value="MITOGEN-ACTIVATED PROTEIN KINASE KINASE KINASE 20"/>
    <property type="match status" value="1"/>
</dbReference>
<dbReference type="WBParaSite" id="ACRNAN_scaffold103.g17220.t1">
    <property type="protein sequence ID" value="ACRNAN_scaffold103.g17220.t1"/>
    <property type="gene ID" value="ACRNAN_scaffold103.g17220"/>
</dbReference>
<dbReference type="InterPro" id="IPR000719">
    <property type="entry name" value="Prot_kinase_dom"/>
</dbReference>
<name>A0A914CFD9_9BILA</name>
<dbReference type="GO" id="GO:0006950">
    <property type="term" value="P:response to stress"/>
    <property type="evidence" value="ECO:0007669"/>
    <property type="project" value="UniProtKB-ARBA"/>
</dbReference>
<dbReference type="InterPro" id="IPR008271">
    <property type="entry name" value="Ser/Thr_kinase_AS"/>
</dbReference>
<sequence length="312" mass="35513">MDSIRHRHLVEYFKPVPLYSEKEEEYWKLPDNALAMEMCQCDLEVYIHNKARYIGRYLYLNWVKQLVSVMSYLHGNNIIHRDLKPANILISFDGTLKVCDLDRAGDLDRTREEGQIMSQEGSYRYMAPEAMVPKPLCNEKIDVWSFGVILWQMLTREKPFKNFPEYGMVMAALKNKLVLEIPAGTPNALSSIIKECLEYDPQKRLEFEEVNQKLPNLQLIKMNFSMLLFFVITITTSSALRCYVCETCGNCNPGTPQECTAGQNNCALVIFNGKAIYRGCSFNNGYSQSSSGEFSFTSCGCQGDLCNGGAHC</sequence>
<evidence type="ECO:0000256" key="5">
    <source>
        <dbReference type="ARBA" id="ARBA00022840"/>
    </source>
</evidence>
<feature type="domain" description="Protein kinase" evidence="6">
    <location>
        <begin position="1"/>
        <end position="217"/>
    </location>
</feature>
<proteinExistence type="predicted"/>
<dbReference type="PROSITE" id="PS00108">
    <property type="entry name" value="PROTEIN_KINASE_ST"/>
    <property type="match status" value="1"/>
</dbReference>
<dbReference type="SMART" id="SM00220">
    <property type="entry name" value="S_TKc"/>
    <property type="match status" value="1"/>
</dbReference>